<keyword evidence="2" id="KW-1185">Reference proteome</keyword>
<proteinExistence type="predicted"/>
<sequence>MAKVIKPITLLVNGKQVQGVYRGTDNEMIDESPNGSYYSGEGSLIIISNENHLEMDSIKNMDGSTLLKEPSKFTLSKIDVRNAFKIDNVLFDSIKDNIIQ</sequence>
<organism evidence="1 2">
    <name type="scientific">Liquorilactobacillus uvarum DSM 19971</name>
    <dbReference type="NCBI Taxonomy" id="1423812"/>
    <lineage>
        <taxon>Bacteria</taxon>
        <taxon>Bacillati</taxon>
        <taxon>Bacillota</taxon>
        <taxon>Bacilli</taxon>
        <taxon>Lactobacillales</taxon>
        <taxon>Lactobacillaceae</taxon>
        <taxon>Liquorilactobacillus</taxon>
    </lineage>
</organism>
<name>A0A0R1Q1X9_9LACO</name>
<gene>
    <name evidence="1" type="ORF">FD20_GL001396</name>
</gene>
<protein>
    <submittedName>
        <fullName evidence="1">Uncharacterized protein</fullName>
    </submittedName>
</protein>
<evidence type="ECO:0000313" key="1">
    <source>
        <dbReference type="EMBL" id="KRL38679.1"/>
    </source>
</evidence>
<comment type="caution">
    <text evidence="1">The sequence shown here is derived from an EMBL/GenBank/DDBJ whole genome shotgun (WGS) entry which is preliminary data.</text>
</comment>
<dbReference type="PATRIC" id="fig|1423812.3.peg.1485"/>
<dbReference type="EMBL" id="AZEG01000003">
    <property type="protein sequence ID" value="KRL38679.1"/>
    <property type="molecule type" value="Genomic_DNA"/>
</dbReference>
<reference evidence="1 2" key="1">
    <citation type="journal article" date="2015" name="Genome Announc.">
        <title>Expanding the biotechnology potential of lactobacilli through comparative genomics of 213 strains and associated genera.</title>
        <authorList>
            <person name="Sun Z."/>
            <person name="Harris H.M."/>
            <person name="McCann A."/>
            <person name="Guo C."/>
            <person name="Argimon S."/>
            <person name="Zhang W."/>
            <person name="Yang X."/>
            <person name="Jeffery I.B."/>
            <person name="Cooney J.C."/>
            <person name="Kagawa T.F."/>
            <person name="Liu W."/>
            <person name="Song Y."/>
            <person name="Salvetti E."/>
            <person name="Wrobel A."/>
            <person name="Rasinkangas P."/>
            <person name="Parkhill J."/>
            <person name="Rea M.C."/>
            <person name="O'Sullivan O."/>
            <person name="Ritari J."/>
            <person name="Douillard F.P."/>
            <person name="Paul Ross R."/>
            <person name="Yang R."/>
            <person name="Briner A.E."/>
            <person name="Felis G.E."/>
            <person name="de Vos W.M."/>
            <person name="Barrangou R."/>
            <person name="Klaenhammer T.R."/>
            <person name="Caufield P.W."/>
            <person name="Cui Y."/>
            <person name="Zhang H."/>
            <person name="O'Toole P.W."/>
        </authorList>
    </citation>
    <scope>NUCLEOTIDE SEQUENCE [LARGE SCALE GENOMIC DNA]</scope>
    <source>
        <strain evidence="1 2">DSM 19971</strain>
    </source>
</reference>
<dbReference type="RefSeq" id="WP_057736004.1">
    <property type="nucleotide sequence ID" value="NZ_AZEG01000003.1"/>
</dbReference>
<dbReference type="OrthoDB" id="2295192at2"/>
<dbReference type="Proteomes" id="UP000051155">
    <property type="component" value="Unassembled WGS sequence"/>
</dbReference>
<dbReference type="AlphaFoldDB" id="A0A0R1Q1X9"/>
<accession>A0A0R1Q1X9</accession>
<evidence type="ECO:0000313" key="2">
    <source>
        <dbReference type="Proteomes" id="UP000051155"/>
    </source>
</evidence>